<dbReference type="AlphaFoldDB" id="A0A093LEC9"/>
<dbReference type="EMBL" id="KK571010">
    <property type="protein sequence ID" value="KFW07441.1"/>
    <property type="molecule type" value="Genomic_DNA"/>
</dbReference>
<proteinExistence type="predicted"/>
<dbReference type="GO" id="GO:0035869">
    <property type="term" value="C:ciliary transition zone"/>
    <property type="evidence" value="ECO:0007669"/>
    <property type="project" value="TreeGrafter"/>
</dbReference>
<dbReference type="PANTHER" id="PTHR14492">
    <property type="entry name" value="JBTS17"/>
    <property type="match status" value="1"/>
</dbReference>
<dbReference type="PANTHER" id="PTHR14492:SF4">
    <property type="entry name" value="CILIOGENESIS AND PLANAR POLARITY EFFECTOR 1"/>
    <property type="match status" value="1"/>
</dbReference>
<dbReference type="Proteomes" id="UP000054232">
    <property type="component" value="Unassembled WGS sequence"/>
</dbReference>
<organism evidence="1 2">
    <name type="scientific">Eurypyga helias</name>
    <name type="common">Sunbittern</name>
    <name type="synonym">Ardea helias</name>
    <dbReference type="NCBI Taxonomy" id="54383"/>
    <lineage>
        <taxon>Eukaryota</taxon>
        <taxon>Metazoa</taxon>
        <taxon>Chordata</taxon>
        <taxon>Craniata</taxon>
        <taxon>Vertebrata</taxon>
        <taxon>Euteleostomi</taxon>
        <taxon>Archelosauria</taxon>
        <taxon>Archosauria</taxon>
        <taxon>Dinosauria</taxon>
        <taxon>Saurischia</taxon>
        <taxon>Theropoda</taxon>
        <taxon>Coelurosauria</taxon>
        <taxon>Aves</taxon>
        <taxon>Neognathae</taxon>
        <taxon>Neoaves</taxon>
        <taxon>Phaethontimorphae</taxon>
        <taxon>Eurypygiformes</taxon>
        <taxon>Eurypygidae</taxon>
        <taxon>Eurypyga</taxon>
    </lineage>
</organism>
<evidence type="ECO:0000313" key="1">
    <source>
        <dbReference type="EMBL" id="KFW07441.1"/>
    </source>
</evidence>
<protein>
    <submittedName>
        <fullName evidence="1">Uncharacterized protein C5orf42</fullName>
    </submittedName>
</protein>
<sequence>HSGLTSKDIKLFQKKKEEKRKALLSEHHNIRISQALSLMNEMLSETTVLPANEHRAVSRTRTPQEYRKRHVASTKGICALLMFSSSCCRGYPNSPVQAERSRIAAKPSFGQKVHRLTPAVGLTQSRGKN</sequence>
<dbReference type="Pfam" id="PF15392">
    <property type="entry name" value="Joubert"/>
    <property type="match status" value="1"/>
</dbReference>
<dbReference type="InterPro" id="IPR028236">
    <property type="entry name" value="CPLANE1"/>
</dbReference>
<reference evidence="1 2" key="1">
    <citation type="submission" date="2014-04" db="EMBL/GenBank/DDBJ databases">
        <title>Genome evolution of avian class.</title>
        <authorList>
            <person name="Zhang G."/>
            <person name="Li C."/>
        </authorList>
    </citation>
    <scope>NUCLEOTIDE SEQUENCE [LARGE SCALE GENOMIC DNA]</scope>
    <source>
        <strain evidence="1">BGI_N326</strain>
    </source>
</reference>
<feature type="non-terminal residue" evidence="1">
    <location>
        <position position="1"/>
    </location>
</feature>
<keyword evidence="2" id="KW-1185">Reference proteome</keyword>
<accession>A0A093LEC9</accession>
<name>A0A093LEC9_EURHL</name>
<dbReference type="GO" id="GO:0060271">
    <property type="term" value="P:cilium assembly"/>
    <property type="evidence" value="ECO:0007669"/>
    <property type="project" value="TreeGrafter"/>
</dbReference>
<evidence type="ECO:0000313" key="2">
    <source>
        <dbReference type="Proteomes" id="UP000054232"/>
    </source>
</evidence>
<gene>
    <name evidence="1" type="ORF">N326_00712</name>
</gene>
<feature type="non-terminal residue" evidence="1">
    <location>
        <position position="129"/>
    </location>
</feature>